<dbReference type="PROSITE" id="PS50157">
    <property type="entry name" value="ZINC_FINGER_C2H2_2"/>
    <property type="match status" value="2"/>
</dbReference>
<organism evidence="8 9">
    <name type="scientific">Opisthocomus hoazin</name>
    <name type="common">Hoatzin</name>
    <name type="synonym">Phasianus hoazin</name>
    <dbReference type="NCBI Taxonomy" id="30419"/>
    <lineage>
        <taxon>Eukaryota</taxon>
        <taxon>Metazoa</taxon>
        <taxon>Chordata</taxon>
        <taxon>Craniata</taxon>
        <taxon>Vertebrata</taxon>
        <taxon>Euteleostomi</taxon>
        <taxon>Archelosauria</taxon>
        <taxon>Archosauria</taxon>
        <taxon>Dinosauria</taxon>
        <taxon>Saurischia</taxon>
        <taxon>Theropoda</taxon>
        <taxon>Coelurosauria</taxon>
        <taxon>Aves</taxon>
        <taxon>Neognathae</taxon>
        <taxon>Neoaves</taxon>
        <taxon>Opisthocomiformes</taxon>
        <taxon>Opisthocomidae</taxon>
        <taxon>Opisthocomus</taxon>
    </lineage>
</organism>
<dbReference type="EMBL" id="KK735442">
    <property type="protein sequence ID" value="KFR14116.1"/>
    <property type="molecule type" value="Genomic_DNA"/>
</dbReference>
<keyword evidence="5" id="KW-0539">Nucleus</keyword>
<protein>
    <submittedName>
        <fullName evidence="8">Zinc finger protein 566</fullName>
    </submittedName>
</protein>
<accession>A0A091XLZ4</accession>
<keyword evidence="3 6" id="KW-0863">Zinc-finger</keyword>
<dbReference type="Pfam" id="PF00096">
    <property type="entry name" value="zf-C2H2"/>
    <property type="match status" value="1"/>
</dbReference>
<evidence type="ECO:0000256" key="4">
    <source>
        <dbReference type="ARBA" id="ARBA00022833"/>
    </source>
</evidence>
<feature type="domain" description="C2H2-type" evidence="7">
    <location>
        <begin position="21"/>
        <end position="48"/>
    </location>
</feature>
<dbReference type="SMART" id="SM00355">
    <property type="entry name" value="ZnF_C2H2"/>
    <property type="match status" value="1"/>
</dbReference>
<evidence type="ECO:0000256" key="5">
    <source>
        <dbReference type="ARBA" id="ARBA00023242"/>
    </source>
</evidence>
<keyword evidence="4" id="KW-0862">Zinc</keyword>
<sequence>SFSQSSHLLSHHAVHTQEKPYVCRDCGKSFRKSSDLARHQTVHTGQKPFKCPVCGK</sequence>
<dbReference type="STRING" id="30419.A0A091XLZ4"/>
<dbReference type="PANTHER" id="PTHR23235:SF142">
    <property type="entry name" value="ZINC FINGER PROTEIN 384"/>
    <property type="match status" value="1"/>
</dbReference>
<dbReference type="SUPFAM" id="SSF57667">
    <property type="entry name" value="beta-beta-alpha zinc fingers"/>
    <property type="match status" value="1"/>
</dbReference>
<proteinExistence type="predicted"/>
<evidence type="ECO:0000256" key="1">
    <source>
        <dbReference type="ARBA" id="ARBA00022723"/>
    </source>
</evidence>
<evidence type="ECO:0000256" key="2">
    <source>
        <dbReference type="ARBA" id="ARBA00022737"/>
    </source>
</evidence>
<dbReference type="Proteomes" id="UP000053605">
    <property type="component" value="Unassembled WGS sequence"/>
</dbReference>
<feature type="non-terminal residue" evidence="8">
    <location>
        <position position="1"/>
    </location>
</feature>
<gene>
    <name evidence="8" type="ORF">N306_05703</name>
</gene>
<feature type="domain" description="C2H2-type" evidence="7">
    <location>
        <begin position="1"/>
        <end position="20"/>
    </location>
</feature>
<dbReference type="InterPro" id="IPR036236">
    <property type="entry name" value="Znf_C2H2_sf"/>
</dbReference>
<name>A0A091XLZ4_OPIHO</name>
<evidence type="ECO:0000313" key="9">
    <source>
        <dbReference type="Proteomes" id="UP000053605"/>
    </source>
</evidence>
<feature type="non-terminal residue" evidence="8">
    <location>
        <position position="56"/>
    </location>
</feature>
<evidence type="ECO:0000259" key="7">
    <source>
        <dbReference type="PROSITE" id="PS50157"/>
    </source>
</evidence>
<evidence type="ECO:0000256" key="3">
    <source>
        <dbReference type="ARBA" id="ARBA00022771"/>
    </source>
</evidence>
<reference evidence="8 9" key="1">
    <citation type="submission" date="2014-04" db="EMBL/GenBank/DDBJ databases">
        <title>Genome evolution of avian class.</title>
        <authorList>
            <person name="Zhang G."/>
            <person name="Li C."/>
        </authorList>
    </citation>
    <scope>NUCLEOTIDE SEQUENCE [LARGE SCALE GENOMIC DNA]</scope>
    <source>
        <strain evidence="8">BGI_N306</strain>
    </source>
</reference>
<dbReference type="PROSITE" id="PS00028">
    <property type="entry name" value="ZINC_FINGER_C2H2_1"/>
    <property type="match status" value="1"/>
</dbReference>
<evidence type="ECO:0000313" key="8">
    <source>
        <dbReference type="EMBL" id="KFR14116.1"/>
    </source>
</evidence>
<keyword evidence="9" id="KW-1185">Reference proteome</keyword>
<dbReference type="PANTHER" id="PTHR23235">
    <property type="entry name" value="KRUEPPEL-LIKE TRANSCRIPTION FACTOR"/>
    <property type="match status" value="1"/>
</dbReference>
<dbReference type="Gene3D" id="3.30.160.60">
    <property type="entry name" value="Classic Zinc Finger"/>
    <property type="match status" value="3"/>
</dbReference>
<dbReference type="FunFam" id="3.30.160.60:FF:002343">
    <property type="entry name" value="Zinc finger protein 33A"/>
    <property type="match status" value="1"/>
</dbReference>
<dbReference type="InterPro" id="IPR013087">
    <property type="entry name" value="Znf_C2H2_type"/>
</dbReference>
<dbReference type="AlphaFoldDB" id="A0A091XLZ4"/>
<keyword evidence="2" id="KW-0677">Repeat</keyword>
<dbReference type="GO" id="GO:0000978">
    <property type="term" value="F:RNA polymerase II cis-regulatory region sequence-specific DNA binding"/>
    <property type="evidence" value="ECO:0007669"/>
    <property type="project" value="TreeGrafter"/>
</dbReference>
<dbReference type="GO" id="GO:0000981">
    <property type="term" value="F:DNA-binding transcription factor activity, RNA polymerase II-specific"/>
    <property type="evidence" value="ECO:0007669"/>
    <property type="project" value="TreeGrafter"/>
</dbReference>
<dbReference type="GO" id="GO:0008270">
    <property type="term" value="F:zinc ion binding"/>
    <property type="evidence" value="ECO:0007669"/>
    <property type="project" value="UniProtKB-KW"/>
</dbReference>
<dbReference type="PhylomeDB" id="A0A091XLZ4"/>
<evidence type="ECO:0000256" key="6">
    <source>
        <dbReference type="PROSITE-ProRule" id="PRU00042"/>
    </source>
</evidence>
<keyword evidence="1" id="KW-0479">Metal-binding</keyword>